<feature type="transmembrane region" description="Helical" evidence="1">
    <location>
        <begin position="37"/>
        <end position="55"/>
    </location>
</feature>
<dbReference type="PROSITE" id="PS51257">
    <property type="entry name" value="PROKAR_LIPOPROTEIN"/>
    <property type="match status" value="1"/>
</dbReference>
<keyword evidence="1" id="KW-1133">Transmembrane helix</keyword>
<feature type="chain" id="PRO_5045990553" description="Lipoprotein" evidence="2">
    <location>
        <begin position="23"/>
        <end position="88"/>
    </location>
</feature>
<reference evidence="3 4" key="1">
    <citation type="submission" date="2020-08" db="EMBL/GenBank/DDBJ databases">
        <title>A Genomic Blueprint of the Chicken Gut Microbiome.</title>
        <authorList>
            <person name="Gilroy R."/>
            <person name="Ravi A."/>
            <person name="Getino M."/>
            <person name="Pursley I."/>
            <person name="Horton D.L."/>
            <person name="Alikhan N.-F."/>
            <person name="Baker D."/>
            <person name="Gharbi K."/>
            <person name="Hall N."/>
            <person name="Watson M."/>
            <person name="Adriaenssens E.M."/>
            <person name="Foster-Nyarko E."/>
            <person name="Jarju S."/>
            <person name="Secka A."/>
            <person name="Antonio M."/>
            <person name="Oren A."/>
            <person name="Chaudhuri R."/>
            <person name="La Ragione R.M."/>
            <person name="Hildebrand F."/>
            <person name="Pallen M.J."/>
        </authorList>
    </citation>
    <scope>NUCLEOTIDE SEQUENCE [LARGE SCALE GENOMIC DNA]</scope>
    <source>
        <strain evidence="3 4">Sa3CVA3</strain>
    </source>
</reference>
<dbReference type="Proteomes" id="UP000638918">
    <property type="component" value="Unassembled WGS sequence"/>
</dbReference>
<comment type="caution">
    <text evidence="3">The sequence shown here is derived from an EMBL/GenBank/DDBJ whole genome shotgun (WGS) entry which is preliminary data.</text>
</comment>
<keyword evidence="2" id="KW-0732">Signal</keyword>
<evidence type="ECO:0000256" key="2">
    <source>
        <dbReference type="SAM" id="SignalP"/>
    </source>
</evidence>
<organism evidence="3 4">
    <name type="scientific">Brevundimonas guildfordensis</name>
    <dbReference type="NCBI Taxonomy" id="2762241"/>
    <lineage>
        <taxon>Bacteria</taxon>
        <taxon>Pseudomonadati</taxon>
        <taxon>Pseudomonadota</taxon>
        <taxon>Alphaproteobacteria</taxon>
        <taxon>Caulobacterales</taxon>
        <taxon>Caulobacteraceae</taxon>
        <taxon>Brevundimonas</taxon>
    </lineage>
</organism>
<protein>
    <recommendedName>
        <fullName evidence="5">Lipoprotein</fullName>
    </recommendedName>
</protein>
<keyword evidence="1" id="KW-0472">Membrane</keyword>
<gene>
    <name evidence="3" type="ORF">H9656_13790</name>
</gene>
<proteinExistence type="predicted"/>
<accession>A0ABR8R3X5</accession>
<evidence type="ECO:0008006" key="5">
    <source>
        <dbReference type="Google" id="ProtNLM"/>
    </source>
</evidence>
<feature type="signal peptide" evidence="2">
    <location>
        <begin position="1"/>
        <end position="22"/>
    </location>
</feature>
<dbReference type="EMBL" id="JACSQU010000003">
    <property type="protein sequence ID" value="MBD7942463.1"/>
    <property type="molecule type" value="Genomic_DNA"/>
</dbReference>
<sequence length="88" mass="9376">MKVKRLATIAVMLGLATLASCAHQPEPAAGDVPGFFVALFHGFSAPVTLLLGWLWEGRIYAFPNSGWFYDLGFMMGLSVWGGGAAASR</sequence>
<evidence type="ECO:0000313" key="3">
    <source>
        <dbReference type="EMBL" id="MBD7942463.1"/>
    </source>
</evidence>
<evidence type="ECO:0000313" key="4">
    <source>
        <dbReference type="Proteomes" id="UP000638918"/>
    </source>
</evidence>
<name>A0ABR8R3X5_9CAUL</name>
<keyword evidence="4" id="KW-1185">Reference proteome</keyword>
<evidence type="ECO:0000256" key="1">
    <source>
        <dbReference type="SAM" id="Phobius"/>
    </source>
</evidence>
<keyword evidence="1" id="KW-0812">Transmembrane</keyword>
<feature type="transmembrane region" description="Helical" evidence="1">
    <location>
        <begin position="67"/>
        <end position="86"/>
    </location>
</feature>
<dbReference type="RefSeq" id="WP_191744814.1">
    <property type="nucleotide sequence ID" value="NZ_JACSQU010000003.1"/>
</dbReference>